<name>A0A1F5RJU6_9BACT</name>
<evidence type="ECO:0000256" key="6">
    <source>
        <dbReference type="ARBA" id="ARBA00035197"/>
    </source>
</evidence>
<evidence type="ECO:0000256" key="5">
    <source>
        <dbReference type="ARBA" id="ARBA00023274"/>
    </source>
</evidence>
<reference evidence="8 9" key="1">
    <citation type="journal article" date="2016" name="Nat. Commun.">
        <title>Thousands of microbial genomes shed light on interconnected biogeochemical processes in an aquifer system.</title>
        <authorList>
            <person name="Anantharaman K."/>
            <person name="Brown C.T."/>
            <person name="Hug L.A."/>
            <person name="Sharon I."/>
            <person name="Castelle C.J."/>
            <person name="Probst A.J."/>
            <person name="Thomas B.C."/>
            <person name="Singh A."/>
            <person name="Wilkins M.J."/>
            <person name="Karaoz U."/>
            <person name="Brodie E.L."/>
            <person name="Williams K.H."/>
            <person name="Hubbard S.S."/>
            <person name="Banfield J.F."/>
        </authorList>
    </citation>
    <scope>NUCLEOTIDE SEQUENCE [LARGE SCALE GENOMIC DNA]</scope>
</reference>
<comment type="function">
    <text evidence="7">This is one of the proteins that bind and probably mediate the attachment of the 5S RNA into the large ribosomal subunit, where it forms part of the central protuberance.</text>
</comment>
<dbReference type="GO" id="GO:0008097">
    <property type="term" value="F:5S rRNA binding"/>
    <property type="evidence" value="ECO:0007669"/>
    <property type="project" value="TreeGrafter"/>
</dbReference>
<dbReference type="FunFam" id="3.30.420.100:FF:000001">
    <property type="entry name" value="50S ribosomal protein L18"/>
    <property type="match status" value="1"/>
</dbReference>
<dbReference type="GO" id="GO:0003735">
    <property type="term" value="F:structural constituent of ribosome"/>
    <property type="evidence" value="ECO:0007669"/>
    <property type="project" value="InterPro"/>
</dbReference>
<evidence type="ECO:0000256" key="7">
    <source>
        <dbReference type="HAMAP-Rule" id="MF_01337"/>
    </source>
</evidence>
<keyword evidence="4 7" id="KW-0689">Ribosomal protein</keyword>
<dbReference type="PANTHER" id="PTHR12899">
    <property type="entry name" value="39S RIBOSOMAL PROTEIN L18, MITOCHONDRIAL"/>
    <property type="match status" value="1"/>
</dbReference>
<accession>A0A1F5RJU6</accession>
<dbReference type="CDD" id="cd00432">
    <property type="entry name" value="Ribosomal_L18_L5e"/>
    <property type="match status" value="1"/>
</dbReference>
<comment type="similarity">
    <text evidence="1 7">Belongs to the universal ribosomal protein uL18 family.</text>
</comment>
<proteinExistence type="inferred from homology"/>
<sequence length="118" mass="13001">MQQELTRVKNNKLQRQRRVRAKIFGTGERPRLNVFRSNRGLYLQLIDDEAGRTIVSVSSKEIKEPGAKTSVSAAAGKLLAQKALAKGINCAVFDRRGNKYHGRIKAVAEAARAAGLKI</sequence>
<keyword evidence="5 7" id="KW-0687">Ribonucleoprotein</keyword>
<dbReference type="EMBL" id="MFFU01000061">
    <property type="protein sequence ID" value="OGF14669.1"/>
    <property type="molecule type" value="Genomic_DNA"/>
</dbReference>
<dbReference type="InterPro" id="IPR005484">
    <property type="entry name" value="Ribosomal_uL18_bac/plant/anim"/>
</dbReference>
<comment type="subunit">
    <text evidence="7">Part of the 50S ribosomal subunit; part of the 5S rRNA/L5/L18/L25 subcomplex. Contacts the 5S and 23S rRNAs.</text>
</comment>
<dbReference type="GO" id="GO:0022625">
    <property type="term" value="C:cytosolic large ribosomal subunit"/>
    <property type="evidence" value="ECO:0007669"/>
    <property type="project" value="TreeGrafter"/>
</dbReference>
<evidence type="ECO:0000313" key="8">
    <source>
        <dbReference type="EMBL" id="OGF14669.1"/>
    </source>
</evidence>
<dbReference type="Gene3D" id="3.30.420.100">
    <property type="match status" value="1"/>
</dbReference>
<dbReference type="PANTHER" id="PTHR12899:SF3">
    <property type="entry name" value="LARGE RIBOSOMAL SUBUNIT PROTEIN UL18M"/>
    <property type="match status" value="1"/>
</dbReference>
<dbReference type="InterPro" id="IPR057268">
    <property type="entry name" value="Ribosomal_L18"/>
</dbReference>
<protein>
    <recommendedName>
        <fullName evidence="6 7">Large ribosomal subunit protein uL18</fullName>
    </recommendedName>
</protein>
<dbReference type="GO" id="GO:0006412">
    <property type="term" value="P:translation"/>
    <property type="evidence" value="ECO:0007669"/>
    <property type="project" value="UniProtKB-UniRule"/>
</dbReference>
<dbReference type="Proteomes" id="UP000177691">
    <property type="component" value="Unassembled WGS sequence"/>
</dbReference>
<comment type="caution">
    <text evidence="8">The sequence shown here is derived from an EMBL/GenBank/DDBJ whole genome shotgun (WGS) entry which is preliminary data.</text>
</comment>
<dbReference type="HAMAP" id="MF_01337_B">
    <property type="entry name" value="Ribosomal_uL18_B"/>
    <property type="match status" value="1"/>
</dbReference>
<dbReference type="SUPFAM" id="SSF53137">
    <property type="entry name" value="Translational machinery components"/>
    <property type="match status" value="1"/>
</dbReference>
<gene>
    <name evidence="7" type="primary">rplR</name>
    <name evidence="8" type="ORF">A3D54_03295</name>
</gene>
<keyword evidence="2 7" id="KW-0699">rRNA-binding</keyword>
<evidence type="ECO:0000256" key="2">
    <source>
        <dbReference type="ARBA" id="ARBA00022730"/>
    </source>
</evidence>
<evidence type="ECO:0000256" key="3">
    <source>
        <dbReference type="ARBA" id="ARBA00022884"/>
    </source>
</evidence>
<dbReference type="AlphaFoldDB" id="A0A1F5RJU6"/>
<evidence type="ECO:0000256" key="1">
    <source>
        <dbReference type="ARBA" id="ARBA00007116"/>
    </source>
</evidence>
<evidence type="ECO:0000256" key="4">
    <source>
        <dbReference type="ARBA" id="ARBA00022980"/>
    </source>
</evidence>
<dbReference type="Pfam" id="PF00861">
    <property type="entry name" value="Ribosomal_L18p"/>
    <property type="match status" value="1"/>
</dbReference>
<dbReference type="NCBIfam" id="TIGR00060">
    <property type="entry name" value="L18_bact"/>
    <property type="match status" value="1"/>
</dbReference>
<dbReference type="InterPro" id="IPR004389">
    <property type="entry name" value="Ribosomal_uL18_bac-type"/>
</dbReference>
<organism evidence="8 9">
    <name type="scientific">Candidatus Falkowbacteria bacterium RIFCSPHIGHO2_02_FULL_45_15</name>
    <dbReference type="NCBI Taxonomy" id="1797987"/>
    <lineage>
        <taxon>Bacteria</taxon>
        <taxon>Candidatus Falkowiibacteriota</taxon>
    </lineage>
</organism>
<keyword evidence="3 7" id="KW-0694">RNA-binding</keyword>
<evidence type="ECO:0000313" key="9">
    <source>
        <dbReference type="Proteomes" id="UP000177691"/>
    </source>
</evidence>